<evidence type="ECO:0000313" key="1">
    <source>
        <dbReference type="EMBL" id="GAI17149.1"/>
    </source>
</evidence>
<dbReference type="EMBL" id="BARV01008194">
    <property type="protein sequence ID" value="GAI17149.1"/>
    <property type="molecule type" value="Genomic_DNA"/>
</dbReference>
<feature type="non-terminal residue" evidence="1">
    <location>
        <position position="1"/>
    </location>
</feature>
<protein>
    <submittedName>
        <fullName evidence="1">Uncharacterized protein</fullName>
    </submittedName>
</protein>
<gene>
    <name evidence="1" type="ORF">S06H3_16552</name>
</gene>
<dbReference type="AlphaFoldDB" id="X1NEQ4"/>
<proteinExistence type="predicted"/>
<accession>X1NEQ4</accession>
<name>X1NEQ4_9ZZZZ</name>
<sequence>DSLNAKKGYGWEVNLWVWVIEFIPLMGNERG</sequence>
<reference evidence="1" key="1">
    <citation type="journal article" date="2014" name="Front. Microbiol.">
        <title>High frequency of phylogenetically diverse reductive dehalogenase-homologous genes in deep subseafloor sedimentary metagenomes.</title>
        <authorList>
            <person name="Kawai M."/>
            <person name="Futagami T."/>
            <person name="Toyoda A."/>
            <person name="Takaki Y."/>
            <person name="Nishi S."/>
            <person name="Hori S."/>
            <person name="Arai W."/>
            <person name="Tsubouchi T."/>
            <person name="Morono Y."/>
            <person name="Uchiyama I."/>
            <person name="Ito T."/>
            <person name="Fujiyama A."/>
            <person name="Inagaki F."/>
            <person name="Takami H."/>
        </authorList>
    </citation>
    <scope>NUCLEOTIDE SEQUENCE</scope>
    <source>
        <strain evidence="1">Expedition CK06-06</strain>
    </source>
</reference>
<organism evidence="1">
    <name type="scientific">marine sediment metagenome</name>
    <dbReference type="NCBI Taxonomy" id="412755"/>
    <lineage>
        <taxon>unclassified sequences</taxon>
        <taxon>metagenomes</taxon>
        <taxon>ecological metagenomes</taxon>
    </lineage>
</organism>
<comment type="caution">
    <text evidence="1">The sequence shown here is derived from an EMBL/GenBank/DDBJ whole genome shotgun (WGS) entry which is preliminary data.</text>
</comment>